<accession>A0A0D8HC45</accession>
<proteinExistence type="predicted"/>
<dbReference type="Proteomes" id="UP000032360">
    <property type="component" value="Unassembled WGS sequence"/>
</dbReference>
<gene>
    <name evidence="1" type="ORF">AXFE_36980</name>
</gene>
<organism evidence="1 2">
    <name type="scientific">Acidithrix ferrooxidans</name>
    <dbReference type="NCBI Taxonomy" id="1280514"/>
    <lineage>
        <taxon>Bacteria</taxon>
        <taxon>Bacillati</taxon>
        <taxon>Actinomycetota</taxon>
        <taxon>Acidimicrobiia</taxon>
        <taxon>Acidimicrobiales</taxon>
        <taxon>Acidimicrobiaceae</taxon>
        <taxon>Acidithrix</taxon>
    </lineage>
</organism>
<evidence type="ECO:0000313" key="1">
    <source>
        <dbReference type="EMBL" id="KJF15459.1"/>
    </source>
</evidence>
<evidence type="ECO:0008006" key="3">
    <source>
        <dbReference type="Google" id="ProtNLM"/>
    </source>
</evidence>
<name>A0A0D8HC45_9ACTN</name>
<protein>
    <recommendedName>
        <fullName evidence="3">Transposase</fullName>
    </recommendedName>
</protein>
<dbReference type="AlphaFoldDB" id="A0A0D8HC45"/>
<reference evidence="1 2" key="1">
    <citation type="submission" date="2015-01" db="EMBL/GenBank/DDBJ databases">
        <title>Draft genome of the acidophilic iron oxidizer Acidithrix ferrooxidans strain Py-F3.</title>
        <authorList>
            <person name="Poehlein A."/>
            <person name="Eisen S."/>
            <person name="Schloemann M."/>
            <person name="Johnson B.D."/>
            <person name="Daniel R."/>
            <person name="Muehling M."/>
        </authorList>
    </citation>
    <scope>NUCLEOTIDE SEQUENCE [LARGE SCALE GENOMIC DNA]</scope>
    <source>
        <strain evidence="1 2">Py-F3</strain>
    </source>
</reference>
<sequence>MCKSDGRPHAFFVAANLQFSMAINNPKELKQKVVAALYELDNSGDATPGAIAKIARDNEINANVVYQWNSERKARVINSSESGGSPFIGPKLM</sequence>
<comment type="caution">
    <text evidence="1">The sequence shown here is derived from an EMBL/GenBank/DDBJ whole genome shotgun (WGS) entry which is preliminary data.</text>
</comment>
<keyword evidence="2" id="KW-1185">Reference proteome</keyword>
<dbReference type="EMBL" id="JXYS01000175">
    <property type="protein sequence ID" value="KJF15459.1"/>
    <property type="molecule type" value="Genomic_DNA"/>
</dbReference>
<evidence type="ECO:0000313" key="2">
    <source>
        <dbReference type="Proteomes" id="UP000032360"/>
    </source>
</evidence>